<dbReference type="EMBL" id="QGMF01001320">
    <property type="protein sequence ID" value="TVY12769.1"/>
    <property type="molecule type" value="Genomic_DNA"/>
</dbReference>
<dbReference type="PANTHER" id="PTHR37535">
    <property type="entry name" value="FLUG DOMAIN PROTEIN"/>
    <property type="match status" value="1"/>
</dbReference>
<feature type="compositionally biased region" description="Basic and acidic residues" evidence="4">
    <location>
        <begin position="1"/>
        <end position="12"/>
    </location>
</feature>
<dbReference type="SMART" id="SM00298">
    <property type="entry name" value="CHROMO"/>
    <property type="match status" value="1"/>
</dbReference>
<dbReference type="PROSITE" id="PS50013">
    <property type="entry name" value="CHROMO_2"/>
    <property type="match status" value="1"/>
</dbReference>
<dbReference type="OrthoDB" id="3524686at2759"/>
<feature type="compositionally biased region" description="Basic and acidic residues" evidence="4">
    <location>
        <begin position="24"/>
        <end position="35"/>
    </location>
</feature>
<dbReference type="GO" id="GO:0005634">
    <property type="term" value="C:nucleus"/>
    <property type="evidence" value="ECO:0007669"/>
    <property type="project" value="UniProtKB-SubCell"/>
</dbReference>
<evidence type="ECO:0000256" key="3">
    <source>
        <dbReference type="ARBA" id="ARBA00023242"/>
    </source>
</evidence>
<dbReference type="InterPro" id="IPR023780">
    <property type="entry name" value="Chromo_domain"/>
</dbReference>
<dbReference type="Proteomes" id="UP000469559">
    <property type="component" value="Unassembled WGS sequence"/>
</dbReference>
<keyword evidence="7" id="KW-1185">Reference proteome</keyword>
<dbReference type="Gene3D" id="2.40.50.40">
    <property type="match status" value="1"/>
</dbReference>
<dbReference type="GO" id="GO:0006338">
    <property type="term" value="P:chromatin remodeling"/>
    <property type="evidence" value="ECO:0007669"/>
    <property type="project" value="UniProtKB-ARBA"/>
</dbReference>
<name>A0A8T9B2C6_9HELO</name>
<dbReference type="PANTHER" id="PTHR37535:SF3">
    <property type="entry name" value="FLUG DOMAIN-CONTAINING PROTEIN"/>
    <property type="match status" value="1"/>
</dbReference>
<dbReference type="AlphaFoldDB" id="A0A8T9B2C6"/>
<comment type="caution">
    <text evidence="6">The sequence shown here is derived from an EMBL/GenBank/DDBJ whole genome shotgun (WGS) entry which is preliminary data.</text>
</comment>
<feature type="compositionally biased region" description="Polar residues" evidence="4">
    <location>
        <begin position="781"/>
        <end position="807"/>
    </location>
</feature>
<dbReference type="SUPFAM" id="SSF54160">
    <property type="entry name" value="Chromo domain-like"/>
    <property type="match status" value="1"/>
</dbReference>
<evidence type="ECO:0000256" key="2">
    <source>
        <dbReference type="ARBA" id="ARBA00011353"/>
    </source>
</evidence>
<proteinExistence type="predicted"/>
<feature type="region of interest" description="Disordered" evidence="4">
    <location>
        <begin position="781"/>
        <end position="812"/>
    </location>
</feature>
<sequence>MPKKESQEEFFARSRGKGSNTNYELEHPRATPDDIETSKDWTRCIAYGIEGAYGDDIAGLGSVVRSWKDLTAGWQWAERKPKIDPEVVTTISNDITFAVFQNEDGRAEFAMQVVRDAKNMTFKPDKRPEHSLHEGLQPRPLFCNPILTYLAKFIAKGVFRDYKTMDALLSLEPIGDEMFQLYWDPEVLDLPFFQKDNGQIDTADILSKRLRELGFRSGYEFPPTIHDFRAEGLFLIGSYFGDELRSTVNNRFRSITLCRNPELWQSLPAEKQHELESSPEFTAIEQELEALSLDTRDGSAVMDRRKELRAEKRKLIAEELRKSRKLQPSRIPSNKDENHLTGYHQTIFSRVRALMPERDRLASSLFTVASIRSEEGRAVLCDMIALYQQETEVAVRLGLEPEKCLCLLTESKRKIDSKPAAQRWRHIYSCYRKSLRASCGFAEMCFFCSEWVMGKDQWENHCQVHLNGYKPLPAQCDPLFYGGTLASPGICPFCLNDATLSAAERMHQFLDKVEWRDHISDHFGIFEKYARSLHEGSLPKCPVSRPHCPSVFVSAQEVKFHLQNNHGAEFVKRAKKSRPLDEVDARCPKSKRVRSIIKHEPATDVRECSKLAYGFVYQTAEQWCRKGHNASNPAAIHSQAPPNTAAPVGDNTIRLSLRQTFTITSLQDLTDVDEEPQALEASESLTHIATAPRALMTPANNSNWLDLSTVTDTLLKEKPLVESTNILTYKDIATEKEERKCFDEHFMSISNLLDPDLQNIQDYAELPDLYISGAYSSLSNGSTESISTSHQDSEYQQPSKQAIQETRPSAMDPEDNQFEVERVIDDQVVLVGRGRRKKMITQYWVKWKGYPKDDNSWVNKADIHKDLIKAYMAGKSLDD</sequence>
<comment type="subcellular location">
    <subcellularLocation>
        <location evidence="1">Nucleus</location>
    </subcellularLocation>
</comment>
<protein>
    <recommendedName>
        <fullName evidence="5">Chromo domain-containing protein</fullName>
    </recommendedName>
</protein>
<gene>
    <name evidence="6" type="ORF">LARI1_G009008</name>
</gene>
<evidence type="ECO:0000256" key="4">
    <source>
        <dbReference type="SAM" id="MobiDB-lite"/>
    </source>
</evidence>
<dbReference type="InterPro" id="IPR000953">
    <property type="entry name" value="Chromo/chromo_shadow_dom"/>
</dbReference>
<evidence type="ECO:0000256" key="1">
    <source>
        <dbReference type="ARBA" id="ARBA00004123"/>
    </source>
</evidence>
<keyword evidence="3" id="KW-0539">Nucleus</keyword>
<feature type="region of interest" description="Disordered" evidence="4">
    <location>
        <begin position="1"/>
        <end position="35"/>
    </location>
</feature>
<dbReference type="InterPro" id="IPR023779">
    <property type="entry name" value="Chromodomain_CS"/>
</dbReference>
<feature type="domain" description="Chromo" evidence="5">
    <location>
        <begin position="818"/>
        <end position="879"/>
    </location>
</feature>
<organism evidence="6 7">
    <name type="scientific">Lachnellula arida</name>
    <dbReference type="NCBI Taxonomy" id="1316785"/>
    <lineage>
        <taxon>Eukaryota</taxon>
        <taxon>Fungi</taxon>
        <taxon>Dikarya</taxon>
        <taxon>Ascomycota</taxon>
        <taxon>Pezizomycotina</taxon>
        <taxon>Leotiomycetes</taxon>
        <taxon>Helotiales</taxon>
        <taxon>Lachnaceae</taxon>
        <taxon>Lachnellula</taxon>
    </lineage>
</organism>
<comment type="subunit">
    <text evidence="2">Component of the NuA4 histone acetyltransferase complex.</text>
</comment>
<dbReference type="InterPro" id="IPR016197">
    <property type="entry name" value="Chromo-like_dom_sf"/>
</dbReference>
<evidence type="ECO:0000313" key="7">
    <source>
        <dbReference type="Proteomes" id="UP000469559"/>
    </source>
</evidence>
<accession>A0A8T9B2C6</accession>
<evidence type="ECO:0000313" key="6">
    <source>
        <dbReference type="EMBL" id="TVY12769.1"/>
    </source>
</evidence>
<dbReference type="Pfam" id="PF00385">
    <property type="entry name" value="Chromo"/>
    <property type="match status" value="1"/>
</dbReference>
<evidence type="ECO:0000259" key="5">
    <source>
        <dbReference type="PROSITE" id="PS50013"/>
    </source>
</evidence>
<dbReference type="CDD" id="cd00024">
    <property type="entry name" value="CD_CSD"/>
    <property type="match status" value="1"/>
</dbReference>
<dbReference type="PROSITE" id="PS00598">
    <property type="entry name" value="CHROMO_1"/>
    <property type="match status" value="1"/>
</dbReference>
<reference evidence="6 7" key="1">
    <citation type="submission" date="2018-05" db="EMBL/GenBank/DDBJ databases">
        <title>Whole genome sequencing for identification of molecular markers to develop diagnostic detection tools for the regulated plant pathogen Lachnellula willkommii.</title>
        <authorList>
            <person name="Giroux E."/>
            <person name="Bilodeau G."/>
        </authorList>
    </citation>
    <scope>NUCLEOTIDE SEQUENCE [LARGE SCALE GENOMIC DNA]</scope>
    <source>
        <strain evidence="6 7">CBS 203.66</strain>
    </source>
</reference>